<proteinExistence type="predicted"/>
<dbReference type="AlphaFoldDB" id="A0A9P3Q281"/>
<reference evidence="1" key="1">
    <citation type="submission" date="2022-07" db="EMBL/GenBank/DDBJ databases">
        <title>The genome of Lyophyllum shimeji provides insight into the initial evolution of ectomycorrhizal fungal genome.</title>
        <authorList>
            <person name="Kobayashi Y."/>
            <person name="Shibata T."/>
            <person name="Hirakawa H."/>
            <person name="Shigenobu S."/>
            <person name="Nishiyama T."/>
            <person name="Yamada A."/>
            <person name="Hasebe M."/>
            <person name="Kawaguchi M."/>
        </authorList>
    </citation>
    <scope>NUCLEOTIDE SEQUENCE</scope>
    <source>
        <strain evidence="1">AT787</strain>
    </source>
</reference>
<name>A0A9P3Q281_LYOSH</name>
<evidence type="ECO:0000313" key="1">
    <source>
        <dbReference type="EMBL" id="GLB45734.1"/>
    </source>
</evidence>
<accession>A0A9P3Q281</accession>
<gene>
    <name evidence="1" type="ORF">LshimejAT787_2700040</name>
</gene>
<sequence length="77" mass="8920">MGQTSLPPQQAFIIVCSFWPVLHRGSIEPLLSALCRFRSARVLRQVVLVSCTPRKHLMRRTAMITVGHQHCRDEHQW</sequence>
<comment type="caution">
    <text evidence="1">The sequence shown here is derived from an EMBL/GenBank/DDBJ whole genome shotgun (WGS) entry which is preliminary data.</text>
</comment>
<organism evidence="1 2">
    <name type="scientific">Lyophyllum shimeji</name>
    <name type="common">Hon-shimeji</name>
    <name type="synonym">Tricholoma shimeji</name>
    <dbReference type="NCBI Taxonomy" id="47721"/>
    <lineage>
        <taxon>Eukaryota</taxon>
        <taxon>Fungi</taxon>
        <taxon>Dikarya</taxon>
        <taxon>Basidiomycota</taxon>
        <taxon>Agaricomycotina</taxon>
        <taxon>Agaricomycetes</taxon>
        <taxon>Agaricomycetidae</taxon>
        <taxon>Agaricales</taxon>
        <taxon>Tricholomatineae</taxon>
        <taxon>Lyophyllaceae</taxon>
        <taxon>Lyophyllum</taxon>
    </lineage>
</organism>
<dbReference type="EMBL" id="BRPK01000027">
    <property type="protein sequence ID" value="GLB45734.1"/>
    <property type="molecule type" value="Genomic_DNA"/>
</dbReference>
<protein>
    <submittedName>
        <fullName evidence="1">Uncharacterized protein</fullName>
    </submittedName>
</protein>
<evidence type="ECO:0000313" key="2">
    <source>
        <dbReference type="Proteomes" id="UP001063166"/>
    </source>
</evidence>
<dbReference type="Proteomes" id="UP001063166">
    <property type="component" value="Unassembled WGS sequence"/>
</dbReference>
<keyword evidence="2" id="KW-1185">Reference proteome</keyword>